<sequence>MLKIVSAALIAGSMLAAPAMAATVVKTGRGPVTKTVIVKPSVAKAHAQVIVVKKHRHHRHHMMNHHRYGHSHKVVIVKKHRHI</sequence>
<dbReference type="NCBIfam" id="NF047414">
    <property type="entry name" value="BRANT_His_rich"/>
    <property type="match status" value="1"/>
</dbReference>
<dbReference type="AlphaFoldDB" id="K8PE43"/>
<evidence type="ECO:0000256" key="1">
    <source>
        <dbReference type="SAM" id="SignalP"/>
    </source>
</evidence>
<evidence type="ECO:0000313" key="2">
    <source>
        <dbReference type="EMBL" id="EKS39019.1"/>
    </source>
</evidence>
<evidence type="ECO:0000313" key="3">
    <source>
        <dbReference type="Proteomes" id="UP000001095"/>
    </source>
</evidence>
<organism evidence="2 3">
    <name type="scientific">Afipia clevelandensis ATCC 49720</name>
    <dbReference type="NCBI Taxonomy" id="883079"/>
    <lineage>
        <taxon>Bacteria</taxon>
        <taxon>Pseudomonadati</taxon>
        <taxon>Pseudomonadota</taxon>
        <taxon>Alphaproteobacteria</taxon>
        <taxon>Hyphomicrobiales</taxon>
        <taxon>Nitrobacteraceae</taxon>
        <taxon>Afipia</taxon>
    </lineage>
</organism>
<feature type="signal peptide" evidence="1">
    <location>
        <begin position="1"/>
        <end position="21"/>
    </location>
</feature>
<dbReference type="RefSeq" id="WP_002712354.1">
    <property type="nucleotide sequence ID" value="NZ_KB375281.1"/>
</dbReference>
<dbReference type="InterPro" id="IPR058098">
    <property type="entry name" value="BRANT-like"/>
</dbReference>
<feature type="chain" id="PRO_5003922163" evidence="1">
    <location>
        <begin position="22"/>
        <end position="83"/>
    </location>
</feature>
<dbReference type="HOGENOM" id="CLU_190420_0_0_5"/>
<keyword evidence="3" id="KW-1185">Reference proteome</keyword>
<dbReference type="PATRIC" id="fig|883079.3.peg.1512"/>
<comment type="caution">
    <text evidence="2">The sequence shown here is derived from an EMBL/GenBank/DDBJ whole genome shotgun (WGS) entry which is preliminary data.</text>
</comment>
<dbReference type="EMBL" id="AGWY01000006">
    <property type="protein sequence ID" value="EKS39019.1"/>
    <property type="molecule type" value="Genomic_DNA"/>
</dbReference>
<dbReference type="Proteomes" id="UP000001095">
    <property type="component" value="Unassembled WGS sequence"/>
</dbReference>
<reference evidence="2 3" key="1">
    <citation type="submission" date="2012-04" db="EMBL/GenBank/DDBJ databases">
        <title>The Genome Sequence of Afipia clevelandensis ATCC 49720.</title>
        <authorList>
            <consortium name="The Broad Institute Genome Sequencing Platform"/>
            <person name="Earl A."/>
            <person name="Ward D."/>
            <person name="Feldgarden M."/>
            <person name="Gevers D."/>
            <person name="Huys G."/>
            <person name="Walker B."/>
            <person name="Young S.K."/>
            <person name="Zeng Q."/>
            <person name="Gargeya S."/>
            <person name="Fitzgerald M."/>
            <person name="Haas B."/>
            <person name="Abouelleil A."/>
            <person name="Alvarado L."/>
            <person name="Arachchi H.M."/>
            <person name="Berlin A."/>
            <person name="Chapman S.B."/>
            <person name="Goldberg J."/>
            <person name="Griggs A."/>
            <person name="Gujja S."/>
            <person name="Hansen M."/>
            <person name="Howarth C."/>
            <person name="Imamovic A."/>
            <person name="Larimer J."/>
            <person name="McCowen C."/>
            <person name="Montmayeur A."/>
            <person name="Murphy C."/>
            <person name="Neiman D."/>
            <person name="Pearson M."/>
            <person name="Priest M."/>
            <person name="Roberts A."/>
            <person name="Saif S."/>
            <person name="Shea T."/>
            <person name="Sisk P."/>
            <person name="Sykes S."/>
            <person name="Wortman J."/>
            <person name="Nusbaum C."/>
            <person name="Birren B."/>
        </authorList>
    </citation>
    <scope>NUCLEOTIDE SEQUENCE [LARGE SCALE GENOMIC DNA]</scope>
    <source>
        <strain evidence="2 3">ATCC 49720</strain>
    </source>
</reference>
<gene>
    <name evidence="2" type="ORF">HMPREF9696_01488</name>
</gene>
<accession>K8PE43</accession>
<proteinExistence type="predicted"/>
<protein>
    <submittedName>
        <fullName evidence="2">Uncharacterized protein</fullName>
    </submittedName>
</protein>
<keyword evidence="1" id="KW-0732">Signal</keyword>
<name>K8PE43_9BRAD</name>